<sequence>MKALNHAVNLGMAKDIRFETPLMWLNKAETWALADYWGQLELIRSETLTAITALRVTAAGSAPPVTCAPTA</sequence>
<dbReference type="SUPFAM" id="SSF52402">
    <property type="entry name" value="Adenine nucleotide alpha hydrolases-like"/>
    <property type="match status" value="1"/>
</dbReference>
<gene>
    <name evidence="2" type="primary">queC_2</name>
    <name evidence="2" type="ORF">NCTC13098_05777</name>
</gene>
<keyword evidence="2" id="KW-0436">Ligase</keyword>
<dbReference type="EMBL" id="LR131271">
    <property type="protein sequence ID" value="VDR29369.1"/>
    <property type="molecule type" value="Genomic_DNA"/>
</dbReference>
<dbReference type="AlphaFoldDB" id="A0A3P8J4Z0"/>
<keyword evidence="1" id="KW-0671">Queuosine biosynthesis</keyword>
<evidence type="ECO:0000313" key="3">
    <source>
        <dbReference type="Proteomes" id="UP000274346"/>
    </source>
</evidence>
<organism evidence="2 3">
    <name type="scientific">Raoultella terrigena</name>
    <name type="common">Klebsiella terrigena</name>
    <dbReference type="NCBI Taxonomy" id="577"/>
    <lineage>
        <taxon>Bacteria</taxon>
        <taxon>Pseudomonadati</taxon>
        <taxon>Pseudomonadota</taxon>
        <taxon>Gammaproteobacteria</taxon>
        <taxon>Enterobacterales</taxon>
        <taxon>Enterobacteriaceae</taxon>
        <taxon>Klebsiella/Raoultella group</taxon>
        <taxon>Raoultella</taxon>
    </lineage>
</organism>
<reference evidence="2 3" key="1">
    <citation type="submission" date="2018-12" db="EMBL/GenBank/DDBJ databases">
        <authorList>
            <consortium name="Pathogen Informatics"/>
        </authorList>
    </citation>
    <scope>NUCLEOTIDE SEQUENCE [LARGE SCALE GENOMIC DNA]</scope>
    <source>
        <strain evidence="2 3">NCTC13098</strain>
    </source>
</reference>
<dbReference type="GO" id="GO:0016874">
    <property type="term" value="F:ligase activity"/>
    <property type="evidence" value="ECO:0007669"/>
    <property type="project" value="UniProtKB-KW"/>
</dbReference>
<dbReference type="Proteomes" id="UP000274346">
    <property type="component" value="Chromosome"/>
</dbReference>
<dbReference type="InterPro" id="IPR014729">
    <property type="entry name" value="Rossmann-like_a/b/a_fold"/>
</dbReference>
<evidence type="ECO:0000256" key="1">
    <source>
        <dbReference type="ARBA" id="ARBA00022785"/>
    </source>
</evidence>
<accession>A0A3P8J4Z0</accession>
<dbReference type="KEGG" id="rtg:NCTC13098_05777"/>
<name>A0A3P8J4Z0_RAOTE</name>
<dbReference type="GO" id="GO:0008616">
    <property type="term" value="P:tRNA queuosine(34) biosynthetic process"/>
    <property type="evidence" value="ECO:0007669"/>
    <property type="project" value="UniProtKB-KW"/>
</dbReference>
<dbReference type="Gene3D" id="3.40.50.620">
    <property type="entry name" value="HUPs"/>
    <property type="match status" value="1"/>
</dbReference>
<proteinExistence type="predicted"/>
<dbReference type="InterPro" id="IPR018317">
    <property type="entry name" value="QueC"/>
</dbReference>
<protein>
    <submittedName>
        <fullName evidence="2">7-cyano-7-deazaguanine synthase</fullName>
        <ecNumber evidence="2">6.3.-.-</ecNumber>
    </submittedName>
</protein>
<dbReference type="EC" id="6.3.-.-" evidence="2"/>
<evidence type="ECO:0000313" key="2">
    <source>
        <dbReference type="EMBL" id="VDR29369.1"/>
    </source>
</evidence>
<dbReference type="Pfam" id="PF06508">
    <property type="entry name" value="QueC"/>
    <property type="match status" value="1"/>
</dbReference>